<dbReference type="AlphaFoldDB" id="A0A0R0CRC5"/>
<keyword evidence="2" id="KW-0808">Transferase</keyword>
<reference evidence="2 3" key="1">
    <citation type="submission" date="2015-05" db="EMBL/GenBank/DDBJ databases">
        <title>Genome sequencing and analysis of members of genus Stenotrophomonas.</title>
        <authorList>
            <person name="Patil P.P."/>
            <person name="Midha S."/>
            <person name="Patil P.B."/>
        </authorList>
    </citation>
    <scope>NUCLEOTIDE SEQUENCE [LARGE SCALE GENOMIC DNA]</scope>
    <source>
        <strain evidence="2 3">DSM 21508</strain>
    </source>
</reference>
<dbReference type="PROSITE" id="PS51186">
    <property type="entry name" value="GNAT"/>
    <property type="match status" value="1"/>
</dbReference>
<name>A0A0R0CRC5_9GAMM</name>
<dbReference type="EMBL" id="LDJK01000076">
    <property type="protein sequence ID" value="KRG71862.1"/>
    <property type="molecule type" value="Genomic_DNA"/>
</dbReference>
<dbReference type="Proteomes" id="UP000051386">
    <property type="component" value="Unassembled WGS sequence"/>
</dbReference>
<dbReference type="InterPro" id="IPR016181">
    <property type="entry name" value="Acyl_CoA_acyltransferase"/>
</dbReference>
<dbReference type="Gene3D" id="3.40.630.30">
    <property type="match status" value="1"/>
</dbReference>
<dbReference type="Pfam" id="PF13673">
    <property type="entry name" value="Acetyltransf_10"/>
    <property type="match status" value="1"/>
</dbReference>
<keyword evidence="3" id="KW-1185">Reference proteome</keyword>
<evidence type="ECO:0000259" key="1">
    <source>
        <dbReference type="PROSITE" id="PS51186"/>
    </source>
</evidence>
<dbReference type="InterPro" id="IPR057691">
    <property type="entry name" value="DUF7931"/>
</dbReference>
<dbReference type="CDD" id="cd04301">
    <property type="entry name" value="NAT_SF"/>
    <property type="match status" value="1"/>
</dbReference>
<dbReference type="PATRIC" id="fig|517011.3.peg.3028"/>
<organism evidence="2 3">
    <name type="scientific">Stenotrophomonas chelatiphaga</name>
    <dbReference type="NCBI Taxonomy" id="517011"/>
    <lineage>
        <taxon>Bacteria</taxon>
        <taxon>Pseudomonadati</taxon>
        <taxon>Pseudomonadota</taxon>
        <taxon>Gammaproteobacteria</taxon>
        <taxon>Lysobacterales</taxon>
        <taxon>Lysobacteraceae</taxon>
        <taxon>Stenotrophomonas</taxon>
    </lineage>
</organism>
<dbReference type="Pfam" id="PF25559">
    <property type="entry name" value="DUF7931"/>
    <property type="match status" value="1"/>
</dbReference>
<proteinExistence type="predicted"/>
<accession>A0A0R0CRC5</accession>
<dbReference type="GO" id="GO:0016747">
    <property type="term" value="F:acyltransferase activity, transferring groups other than amino-acyl groups"/>
    <property type="evidence" value="ECO:0007669"/>
    <property type="project" value="InterPro"/>
</dbReference>
<dbReference type="InterPro" id="IPR000182">
    <property type="entry name" value="GNAT_dom"/>
</dbReference>
<evidence type="ECO:0000313" key="3">
    <source>
        <dbReference type="Proteomes" id="UP000051386"/>
    </source>
</evidence>
<dbReference type="RefSeq" id="WP_057509358.1">
    <property type="nucleotide sequence ID" value="NZ_LDJK01000076.1"/>
</dbReference>
<feature type="domain" description="N-acetyltransferase" evidence="1">
    <location>
        <begin position="4"/>
        <end position="142"/>
    </location>
</feature>
<gene>
    <name evidence="2" type="ORF">ABB28_14845</name>
</gene>
<protein>
    <submittedName>
        <fullName evidence="2">Acetyltransferase</fullName>
    </submittedName>
</protein>
<sequence length="300" mass="32450">MPAFRVQRADHAAHHAAIHGVRQQVFVVEQGVPADLERDALDPVCTHVLARDADGAPIGTGRLLPDGRIGRMAVLAAWRSQGVGEAMLEELVRAAAMAGLPQVHLHAQLPACAFYARQGFIPEGGHFEEAGIAHQQMQRTLSAAAPIDGAQAAVAVTTAVIHRARRRLWVHNRQLDPGLLDAAPVQAALRRFATRAHDKQLRVIVHDAAAIQAAGAPLLALLQRLPSVVQIREVSDPVDRALASACIANDAGDYYFRLMGHRLEGEAGIALPSRSQPLEQQLQRVWDRSRDCSELRALGI</sequence>
<comment type="caution">
    <text evidence="2">The sequence shown here is derived from an EMBL/GenBank/DDBJ whole genome shotgun (WGS) entry which is preliminary data.</text>
</comment>
<dbReference type="SUPFAM" id="SSF55729">
    <property type="entry name" value="Acyl-CoA N-acyltransferases (Nat)"/>
    <property type="match status" value="1"/>
</dbReference>
<evidence type="ECO:0000313" key="2">
    <source>
        <dbReference type="EMBL" id="KRG71862.1"/>
    </source>
</evidence>